<accession>A0A3A5MD92</accession>
<dbReference type="AlphaFoldDB" id="A0A3A5MD92"/>
<gene>
    <name evidence="1" type="ORF">D6T64_11920</name>
</gene>
<name>A0A3A5MD92_9MICO</name>
<proteinExistence type="predicted"/>
<organism evidence="1 2">
    <name type="scientific">Cryobacterium melibiosiphilum</name>
    <dbReference type="NCBI Taxonomy" id="995039"/>
    <lineage>
        <taxon>Bacteria</taxon>
        <taxon>Bacillati</taxon>
        <taxon>Actinomycetota</taxon>
        <taxon>Actinomycetes</taxon>
        <taxon>Micrococcales</taxon>
        <taxon>Microbacteriaceae</taxon>
        <taxon>Cryobacterium</taxon>
    </lineage>
</organism>
<comment type="caution">
    <text evidence="1">The sequence shown here is derived from an EMBL/GenBank/DDBJ whole genome shotgun (WGS) entry which is preliminary data.</text>
</comment>
<evidence type="ECO:0000313" key="2">
    <source>
        <dbReference type="Proteomes" id="UP000272015"/>
    </source>
</evidence>
<evidence type="ECO:0000313" key="1">
    <source>
        <dbReference type="EMBL" id="RJT88090.1"/>
    </source>
</evidence>
<reference evidence="1 2" key="1">
    <citation type="submission" date="2018-09" db="EMBL/GenBank/DDBJ databases">
        <title>Novel species of Cryobacterium.</title>
        <authorList>
            <person name="Liu Q."/>
            <person name="Xin Y.-H."/>
        </authorList>
    </citation>
    <scope>NUCLEOTIDE SEQUENCE [LARGE SCALE GENOMIC DNA]</scope>
    <source>
        <strain evidence="1 2">Hh39</strain>
    </source>
</reference>
<dbReference type="Proteomes" id="UP000272015">
    <property type="component" value="Unassembled WGS sequence"/>
</dbReference>
<sequence length="209" mass="22573">MSEALNEAVKAYDDPMRASGTNIGYRALKVEGFEAGWDAAATHKDSLSVGETRMNSGASIKDSVQRISIDLLAIAEAQAVKAVDLLATAVAEVARLTNESDQRRVRVRELLLERDHLVRSLQAVNAVVAASVLDGVVSVLATDRAEGSTFERIFGPAEADRASRHIEGWLKKRADEYRAQTRESAAQSLALKAQSDFYAANPMDEGVGE</sequence>
<dbReference type="EMBL" id="QZVS01000085">
    <property type="protein sequence ID" value="RJT88090.1"/>
    <property type="molecule type" value="Genomic_DNA"/>
</dbReference>
<dbReference type="RefSeq" id="WP_119974898.1">
    <property type="nucleotide sequence ID" value="NZ_JBHSQA010000012.1"/>
</dbReference>
<protein>
    <submittedName>
        <fullName evidence="1">Uncharacterized protein</fullName>
    </submittedName>
</protein>
<keyword evidence="2" id="KW-1185">Reference proteome</keyword>